<evidence type="ECO:0000313" key="2">
    <source>
        <dbReference type="EMBL" id="KON84933.1"/>
    </source>
</evidence>
<accession>A0A0M0G569</accession>
<reference evidence="3 5" key="3">
    <citation type="submission" date="2019-08" db="EMBL/GenBank/DDBJ databases">
        <title>Bacillus genomes from the desert of Cuatro Cienegas, Coahuila.</title>
        <authorList>
            <person name="Olmedo-Alvarez G."/>
        </authorList>
    </citation>
    <scope>NUCLEOTIDE SEQUENCE [LARGE SCALE GENOMIC DNA]</scope>
    <source>
        <strain evidence="3 5">CH108_3D</strain>
    </source>
</reference>
<reference evidence="4" key="1">
    <citation type="submission" date="2015-07" db="EMBL/GenBank/DDBJ databases">
        <title>Fjat-14235 jcm11544.</title>
        <authorList>
            <person name="Liu B."/>
            <person name="Wang J."/>
            <person name="Zhu Y."/>
            <person name="Liu G."/>
            <person name="Chen Q."/>
            <person name="Chen Z."/>
            <person name="Lan J."/>
            <person name="Che J."/>
            <person name="Ge C."/>
            <person name="Shi H."/>
            <person name="Pan Z."/>
            <person name="Liu X."/>
        </authorList>
    </citation>
    <scope>NUCLEOTIDE SEQUENCE [LARGE SCALE GENOMIC DNA]</scope>
    <source>
        <strain evidence="4">JCM 11544</strain>
    </source>
</reference>
<feature type="transmembrane region" description="Helical" evidence="1">
    <location>
        <begin position="431"/>
        <end position="448"/>
    </location>
</feature>
<dbReference type="Proteomes" id="UP000322997">
    <property type="component" value="Unassembled WGS sequence"/>
</dbReference>
<keyword evidence="1" id="KW-0812">Transmembrane</keyword>
<gene>
    <name evidence="2" type="ORF">AF331_13105</name>
    <name evidence="3" type="ORF">FZC83_07790</name>
</gene>
<evidence type="ECO:0000256" key="1">
    <source>
        <dbReference type="SAM" id="Phobius"/>
    </source>
</evidence>
<dbReference type="EMBL" id="LGUE01000004">
    <property type="protein sequence ID" value="KON84933.1"/>
    <property type="molecule type" value="Genomic_DNA"/>
</dbReference>
<proteinExistence type="predicted"/>
<evidence type="ECO:0000313" key="5">
    <source>
        <dbReference type="Proteomes" id="UP000322997"/>
    </source>
</evidence>
<dbReference type="OrthoDB" id="6017159at2"/>
<dbReference type="STRING" id="189381.GCA_900166615_01285"/>
<feature type="transmembrane region" description="Helical" evidence="1">
    <location>
        <begin position="258"/>
        <end position="279"/>
    </location>
</feature>
<sequence>MNTSSIIKTLFVKQIRTTSFAFITLICLLVCFICVPANNAGYEVFYIGGVRGIYNSAWLGGMLAMLSTLLVWLFGFYKLRSQVTEDYTLGVSSLIATSPISDQKYMFMKVISNYLVLLLIQSILTGGFIVMQVVRGEEHSIHLLHYLLPFLLVCVPSYLVLASLSVLFDVCPGLKGSLGNILFFGLWLFLSVVTIALPSSFLDVFGIDIIRESMVNGAQTAFQNIGNHAEGGSFGYYPLTQPSSTFEWGGVNWNARYVLLRGLWIVIAIGLTFLAGLLFHRFRHSSQNSSPSKKRTKEKTPVFKRDIGLESLTPIHHARFSFINILMADARLLLKGVSKWRWFLLFVIFTSTLFLQPDTFKNAYSFVLLVPIGLWACLGNREREIGVHTLILSSRSPIQKLLSTWISCSFLTFIFFSGIILRLYLNQDSDWISWVISAGFLPALGLMLGTLTHSRKLFDVLYLLWWYLGPFNDVANLNFISFKTSFLFAIMTCLLVLATLGVPWFLKYSSRLKLFKGRR</sequence>
<keyword evidence="1" id="KW-1133">Transmembrane helix</keyword>
<feature type="transmembrane region" description="Helical" evidence="1">
    <location>
        <begin position="114"/>
        <end position="134"/>
    </location>
</feature>
<name>A0A0M0G569_9BACI</name>
<feature type="transmembrane region" description="Helical" evidence="1">
    <location>
        <begin position="146"/>
        <end position="168"/>
    </location>
</feature>
<feature type="transmembrane region" description="Helical" evidence="1">
    <location>
        <begin position="340"/>
        <end position="357"/>
    </location>
</feature>
<keyword evidence="4" id="KW-1185">Reference proteome</keyword>
<dbReference type="PATRIC" id="fig|189381.12.peg.2667"/>
<dbReference type="EMBL" id="VTEQ01000002">
    <property type="protein sequence ID" value="TYS54841.1"/>
    <property type="molecule type" value="Genomic_DNA"/>
</dbReference>
<feature type="transmembrane region" description="Helical" evidence="1">
    <location>
        <begin position="401"/>
        <end position="425"/>
    </location>
</feature>
<keyword evidence="1" id="KW-0472">Membrane</keyword>
<protein>
    <submittedName>
        <fullName evidence="2">Uncharacterized protein</fullName>
    </submittedName>
</protein>
<dbReference type="Proteomes" id="UP000037405">
    <property type="component" value="Unassembled WGS sequence"/>
</dbReference>
<comment type="caution">
    <text evidence="2">The sequence shown here is derived from an EMBL/GenBank/DDBJ whole genome shotgun (WGS) entry which is preliminary data.</text>
</comment>
<evidence type="ECO:0000313" key="4">
    <source>
        <dbReference type="Proteomes" id="UP000037405"/>
    </source>
</evidence>
<feature type="transmembrane region" description="Helical" evidence="1">
    <location>
        <begin position="180"/>
        <end position="201"/>
    </location>
</feature>
<organism evidence="2 4">
    <name type="scientific">Rossellomorea marisflavi</name>
    <dbReference type="NCBI Taxonomy" id="189381"/>
    <lineage>
        <taxon>Bacteria</taxon>
        <taxon>Bacillati</taxon>
        <taxon>Bacillota</taxon>
        <taxon>Bacilli</taxon>
        <taxon>Bacillales</taxon>
        <taxon>Bacillaceae</taxon>
        <taxon>Rossellomorea</taxon>
    </lineage>
</organism>
<dbReference type="AlphaFoldDB" id="A0A0M0G569"/>
<feature type="transmembrane region" description="Helical" evidence="1">
    <location>
        <begin position="486"/>
        <end position="506"/>
    </location>
</feature>
<evidence type="ECO:0000313" key="3">
    <source>
        <dbReference type="EMBL" id="TYS54841.1"/>
    </source>
</evidence>
<dbReference type="RefSeq" id="WP_053428538.1">
    <property type="nucleotide sequence ID" value="NZ_JBNILK010000003.1"/>
</dbReference>
<feature type="transmembrane region" description="Helical" evidence="1">
    <location>
        <begin position="58"/>
        <end position="77"/>
    </location>
</feature>
<feature type="transmembrane region" description="Helical" evidence="1">
    <location>
        <begin position="20"/>
        <end position="38"/>
    </location>
</feature>
<reference evidence="2" key="2">
    <citation type="submission" date="2015-07" db="EMBL/GenBank/DDBJ databases">
        <title>MeaNS - Measles Nucleotide Surveillance Program.</title>
        <authorList>
            <person name="Tran T."/>
            <person name="Druce J."/>
        </authorList>
    </citation>
    <scope>NUCLEOTIDE SEQUENCE</scope>
    <source>
        <strain evidence="2">JCM 11544</strain>
    </source>
</reference>